<feature type="domain" description="Fork-head" evidence="7">
    <location>
        <begin position="71"/>
        <end position="151"/>
    </location>
</feature>
<organism evidence="8 9">
    <name type="scientific">Oopsacas minuta</name>
    <dbReference type="NCBI Taxonomy" id="111878"/>
    <lineage>
        <taxon>Eukaryota</taxon>
        <taxon>Metazoa</taxon>
        <taxon>Porifera</taxon>
        <taxon>Hexactinellida</taxon>
        <taxon>Hexasterophora</taxon>
        <taxon>Lyssacinosida</taxon>
        <taxon>Leucopsacidae</taxon>
        <taxon>Oopsacas</taxon>
    </lineage>
</organism>
<evidence type="ECO:0000256" key="6">
    <source>
        <dbReference type="SAM" id="MobiDB-lite"/>
    </source>
</evidence>
<evidence type="ECO:0000259" key="7">
    <source>
        <dbReference type="PROSITE" id="PS50039"/>
    </source>
</evidence>
<evidence type="ECO:0000313" key="9">
    <source>
        <dbReference type="Proteomes" id="UP001165289"/>
    </source>
</evidence>
<dbReference type="Proteomes" id="UP001165289">
    <property type="component" value="Unassembled WGS sequence"/>
</dbReference>
<dbReference type="GO" id="GO:0005634">
    <property type="term" value="C:nucleus"/>
    <property type="evidence" value="ECO:0007669"/>
    <property type="project" value="UniProtKB-SubCell"/>
</dbReference>
<evidence type="ECO:0000256" key="2">
    <source>
        <dbReference type="ARBA" id="ARBA00023125"/>
    </source>
</evidence>
<name>A0AAV7JWJ3_9METZ</name>
<keyword evidence="2 5" id="KW-0238">DNA-binding</keyword>
<dbReference type="InterPro" id="IPR001766">
    <property type="entry name" value="Fork_head_dom"/>
</dbReference>
<dbReference type="PROSITE" id="PS50039">
    <property type="entry name" value="FORK_HEAD_3"/>
    <property type="match status" value="1"/>
</dbReference>
<feature type="compositionally biased region" description="Polar residues" evidence="6">
    <location>
        <begin position="53"/>
        <end position="67"/>
    </location>
</feature>
<protein>
    <submittedName>
        <fullName evidence="8">Forkhead box protein J3-like isoform X2</fullName>
    </submittedName>
</protein>
<dbReference type="Gene3D" id="1.10.10.10">
    <property type="entry name" value="Winged helix-like DNA-binding domain superfamily/Winged helix DNA-binding domain"/>
    <property type="match status" value="1"/>
</dbReference>
<evidence type="ECO:0000256" key="1">
    <source>
        <dbReference type="ARBA" id="ARBA00023015"/>
    </source>
</evidence>
<keyword evidence="3" id="KW-0804">Transcription</keyword>
<dbReference type="SMART" id="SM00339">
    <property type="entry name" value="FH"/>
    <property type="match status" value="1"/>
</dbReference>
<dbReference type="FunFam" id="1.10.10.10:FF:000135">
    <property type="entry name" value="forkhead box protein G1"/>
    <property type="match status" value="1"/>
</dbReference>
<sequence length="308" mass="34773">MTELDRSLTNIDWLISCSKDKQPINSKIEQKHFCGNCLYCSRLGTRPKPQKISPGQSDTSMKSSSPRAPNKPSHSYAHIIATAIKKSSNQKLTLNEIYSSILDTYPYFRNAAPGWKNSVRHNLSLNKLFKRVARPKGESGKGAYWEIDQSAVLLVKREPKSLRKINSSKVNTSPIIPVPYPPVPYPMCHMYPFETQNHLNQSFTAFYRSLIEVQRLDDVTTDTSTLVRGQGELLDVDVSRFEGLVSSINPADAVSGDLFRSLKDSFSNFLRGLSNGPEVETYPKQYPQEELYSSNEPSSQEFDWNAIL</sequence>
<dbReference type="PROSITE" id="PS00658">
    <property type="entry name" value="FORK_HEAD_2"/>
    <property type="match status" value="1"/>
</dbReference>
<reference evidence="8 9" key="1">
    <citation type="journal article" date="2023" name="BMC Biol.">
        <title>The compact genome of the sponge Oopsacas minuta (Hexactinellida) is lacking key metazoan core genes.</title>
        <authorList>
            <person name="Santini S."/>
            <person name="Schenkelaars Q."/>
            <person name="Jourda C."/>
            <person name="Duchesne M."/>
            <person name="Belahbib H."/>
            <person name="Rocher C."/>
            <person name="Selva M."/>
            <person name="Riesgo A."/>
            <person name="Vervoort M."/>
            <person name="Leys S.P."/>
            <person name="Kodjabachian L."/>
            <person name="Le Bivic A."/>
            <person name="Borchiellini C."/>
            <person name="Claverie J.M."/>
            <person name="Renard E."/>
        </authorList>
    </citation>
    <scope>NUCLEOTIDE SEQUENCE [LARGE SCALE GENOMIC DNA]</scope>
    <source>
        <strain evidence="8">SPO-2</strain>
    </source>
</reference>
<dbReference type="SUPFAM" id="SSF46785">
    <property type="entry name" value="Winged helix' DNA-binding domain"/>
    <property type="match status" value="1"/>
</dbReference>
<keyword evidence="9" id="KW-1185">Reference proteome</keyword>
<dbReference type="PANTHER" id="PTHR46078">
    <property type="entry name" value="FORKHEAD BOX PROTEIN J2 FAMILY MEMBER"/>
    <property type="match status" value="1"/>
</dbReference>
<dbReference type="InterPro" id="IPR030456">
    <property type="entry name" value="TF_fork_head_CS_2"/>
</dbReference>
<gene>
    <name evidence="8" type="ORF">LOD99_3851</name>
</gene>
<evidence type="ECO:0000256" key="4">
    <source>
        <dbReference type="ARBA" id="ARBA00023242"/>
    </source>
</evidence>
<evidence type="ECO:0000256" key="5">
    <source>
        <dbReference type="PROSITE-ProRule" id="PRU00089"/>
    </source>
</evidence>
<dbReference type="GO" id="GO:0000978">
    <property type="term" value="F:RNA polymerase II cis-regulatory region sequence-specific DNA binding"/>
    <property type="evidence" value="ECO:0007669"/>
    <property type="project" value="TreeGrafter"/>
</dbReference>
<dbReference type="InterPro" id="IPR036390">
    <property type="entry name" value="WH_DNA-bd_sf"/>
</dbReference>
<dbReference type="GO" id="GO:0000981">
    <property type="term" value="F:DNA-binding transcription factor activity, RNA polymerase II-specific"/>
    <property type="evidence" value="ECO:0007669"/>
    <property type="project" value="TreeGrafter"/>
</dbReference>
<feature type="DNA-binding region" description="Fork-head" evidence="5">
    <location>
        <begin position="71"/>
        <end position="151"/>
    </location>
</feature>
<comment type="caution">
    <text evidence="8">The sequence shown here is derived from an EMBL/GenBank/DDBJ whole genome shotgun (WGS) entry which is preliminary data.</text>
</comment>
<evidence type="ECO:0000256" key="3">
    <source>
        <dbReference type="ARBA" id="ARBA00023163"/>
    </source>
</evidence>
<dbReference type="AlphaFoldDB" id="A0AAV7JWJ3"/>
<dbReference type="PRINTS" id="PR00053">
    <property type="entry name" value="FORKHEAD"/>
</dbReference>
<dbReference type="EMBL" id="JAKMXF010000288">
    <property type="protein sequence ID" value="KAI6653327.1"/>
    <property type="molecule type" value="Genomic_DNA"/>
</dbReference>
<dbReference type="InterPro" id="IPR036388">
    <property type="entry name" value="WH-like_DNA-bd_sf"/>
</dbReference>
<feature type="region of interest" description="Disordered" evidence="6">
    <location>
        <begin position="48"/>
        <end position="73"/>
    </location>
</feature>
<dbReference type="InterPro" id="IPR045912">
    <property type="entry name" value="FOXJ2/3-like"/>
</dbReference>
<comment type="subcellular location">
    <subcellularLocation>
        <location evidence="5">Nucleus</location>
    </subcellularLocation>
</comment>
<keyword evidence="1" id="KW-0805">Transcription regulation</keyword>
<accession>A0AAV7JWJ3</accession>
<dbReference type="CDD" id="cd00059">
    <property type="entry name" value="FH_FOX"/>
    <property type="match status" value="1"/>
</dbReference>
<keyword evidence="4 5" id="KW-0539">Nucleus</keyword>
<proteinExistence type="predicted"/>
<dbReference type="PANTHER" id="PTHR46078:SF2">
    <property type="entry name" value="FORK-HEAD DOMAIN-CONTAINING PROTEIN"/>
    <property type="match status" value="1"/>
</dbReference>
<evidence type="ECO:0000313" key="8">
    <source>
        <dbReference type="EMBL" id="KAI6653327.1"/>
    </source>
</evidence>
<dbReference type="Pfam" id="PF00250">
    <property type="entry name" value="Forkhead"/>
    <property type="match status" value="1"/>
</dbReference>